<comment type="caution">
    <text evidence="2">The sequence shown here is derived from an EMBL/GenBank/DDBJ whole genome shotgun (WGS) entry which is preliminary data.</text>
</comment>
<dbReference type="Proteomes" id="UP000676336">
    <property type="component" value="Unassembled WGS sequence"/>
</dbReference>
<organism evidence="2 5">
    <name type="scientific">Rotaria magnacalcarata</name>
    <dbReference type="NCBI Taxonomy" id="392030"/>
    <lineage>
        <taxon>Eukaryota</taxon>
        <taxon>Metazoa</taxon>
        <taxon>Spiralia</taxon>
        <taxon>Gnathifera</taxon>
        <taxon>Rotifera</taxon>
        <taxon>Eurotatoria</taxon>
        <taxon>Bdelloidea</taxon>
        <taxon>Philodinida</taxon>
        <taxon>Philodinidae</taxon>
        <taxon>Rotaria</taxon>
    </lineage>
</organism>
<dbReference type="Proteomes" id="UP000681720">
    <property type="component" value="Unassembled WGS sequence"/>
</dbReference>
<evidence type="ECO:0000313" key="3">
    <source>
        <dbReference type="EMBL" id="CAF4047261.1"/>
    </source>
</evidence>
<feature type="region of interest" description="Disordered" evidence="1">
    <location>
        <begin position="1"/>
        <end position="94"/>
    </location>
</feature>
<sequence>MTTLNEDVMELKIDEPISSSSSSSLLKPHHHYHESSGYSSKEAECSSPENKTYTQHRQHDTKLRITANNNNNNSNNYNNNNNNNNNNNSNRTGDIHRQRHRLPTTSTTIANSGSLSVEESLSEPNDTEATVRTLFKSFVHINLYSNLNQKANRM</sequence>
<dbReference type="AlphaFoldDB" id="A0A8S2PBD2"/>
<dbReference type="Proteomes" id="UP000681967">
    <property type="component" value="Unassembled WGS sequence"/>
</dbReference>
<name>A0A8S2PBD2_9BILA</name>
<evidence type="ECO:0000313" key="4">
    <source>
        <dbReference type="EMBL" id="CAF4049196.1"/>
    </source>
</evidence>
<evidence type="ECO:0000256" key="1">
    <source>
        <dbReference type="SAM" id="MobiDB-lite"/>
    </source>
</evidence>
<evidence type="ECO:0000313" key="5">
    <source>
        <dbReference type="Proteomes" id="UP000676336"/>
    </source>
</evidence>
<protein>
    <submittedName>
        <fullName evidence="2">Uncharacterized protein</fullName>
    </submittedName>
</protein>
<accession>A0A8S2PBD2</accession>
<dbReference type="EMBL" id="CAJOBI010005736">
    <property type="protein sequence ID" value="CAF4040937.1"/>
    <property type="molecule type" value="Genomic_DNA"/>
</dbReference>
<proteinExistence type="predicted"/>
<dbReference type="EMBL" id="CAJOBH010006233">
    <property type="protein sequence ID" value="CAF4049196.1"/>
    <property type="molecule type" value="Genomic_DNA"/>
</dbReference>
<dbReference type="EMBL" id="CAJOBJ010005970">
    <property type="protein sequence ID" value="CAF4047261.1"/>
    <property type="molecule type" value="Genomic_DNA"/>
</dbReference>
<gene>
    <name evidence="4" type="ORF">BYL167_LOCUS16337</name>
    <name evidence="3" type="ORF">GIL414_LOCUS14233</name>
    <name evidence="2" type="ORF">SMN809_LOCUS14102</name>
</gene>
<feature type="compositionally biased region" description="Low complexity" evidence="1">
    <location>
        <begin position="68"/>
        <end position="90"/>
    </location>
</feature>
<evidence type="ECO:0000313" key="2">
    <source>
        <dbReference type="EMBL" id="CAF4040937.1"/>
    </source>
</evidence>
<reference evidence="2" key="1">
    <citation type="submission" date="2021-02" db="EMBL/GenBank/DDBJ databases">
        <authorList>
            <person name="Nowell W R."/>
        </authorList>
    </citation>
    <scope>NUCLEOTIDE SEQUENCE</scope>
</reference>